<dbReference type="GeneID" id="30144929"/>
<dbReference type="InterPro" id="IPR017919">
    <property type="entry name" value="TFIIE/TFIIEa_HTH"/>
</dbReference>
<dbReference type="GO" id="GO:0005673">
    <property type="term" value="C:transcription factor TFIIE complex"/>
    <property type="evidence" value="ECO:0007669"/>
    <property type="project" value="EnsemblFungi"/>
</dbReference>
<dbReference type="Gene3D" id="3.30.40.10">
    <property type="entry name" value="Zinc/RING finger domain, C3HC4 (zinc finger)"/>
    <property type="match status" value="1"/>
</dbReference>
<evidence type="ECO:0000256" key="3">
    <source>
        <dbReference type="ARBA" id="ARBA00023163"/>
    </source>
</evidence>
<feature type="compositionally biased region" description="Basic and acidic residues" evidence="4">
    <location>
        <begin position="255"/>
        <end position="271"/>
    </location>
</feature>
<organism evidence="6 7">
    <name type="scientific">Babjeviella inositovora NRRL Y-12698</name>
    <dbReference type="NCBI Taxonomy" id="984486"/>
    <lineage>
        <taxon>Eukaryota</taxon>
        <taxon>Fungi</taxon>
        <taxon>Dikarya</taxon>
        <taxon>Ascomycota</taxon>
        <taxon>Saccharomycotina</taxon>
        <taxon>Pichiomycetes</taxon>
        <taxon>Serinales incertae sedis</taxon>
        <taxon>Babjeviella</taxon>
    </lineage>
</organism>
<evidence type="ECO:0000256" key="2">
    <source>
        <dbReference type="ARBA" id="ARBA00023015"/>
    </source>
</evidence>
<evidence type="ECO:0000259" key="5">
    <source>
        <dbReference type="PROSITE" id="PS51344"/>
    </source>
</evidence>
<gene>
    <name evidence="6" type="ORF">BABINDRAFT_133633</name>
</gene>
<dbReference type="InterPro" id="IPR013083">
    <property type="entry name" value="Znf_RING/FYVE/PHD"/>
</dbReference>
<accession>A0A1E3QS26</accession>
<sequence length="341" mass="38735">MDSTIRSLVRFVARGFYGQQYVLILDAILLHSVLSEDDLLFLLGIQRKNLRSLCNKLVEDRMLTVHSQKEELPNLRLTTRTYYYIHITEAIDSIKWKMHSVVKLIMDEMKHDGNPQGYVCPRCKSRYSQLDAISMLSDDRVNFVCDVCQGILIEDDSGIQARKRQEKLTKLMNQIDPIIGYLKKIDDSFIEDNTFESTLTKAIPAQSTPVAAYAVSTRTSGTRTNSTNNMSASLQSAAQRSQATLHVRITANDENALKESQEKTKRQEKMKQNALPSWHSESTVGKASLGRLDDEEENESAPEVKVESTADSSSRPAETKTPKRRRMMTMTMKTMTTSLRR</sequence>
<dbReference type="PANTHER" id="PTHR13097:SF7">
    <property type="entry name" value="GENERAL TRANSCRIPTION FACTOR IIE SUBUNIT 1"/>
    <property type="match status" value="1"/>
</dbReference>
<dbReference type="EMBL" id="KV454430">
    <property type="protein sequence ID" value="ODQ80438.1"/>
    <property type="molecule type" value="Genomic_DNA"/>
</dbReference>
<keyword evidence="7" id="KW-1185">Reference proteome</keyword>
<proteinExistence type="inferred from homology"/>
<dbReference type="InterPro" id="IPR039997">
    <property type="entry name" value="TFE"/>
</dbReference>
<evidence type="ECO:0000313" key="7">
    <source>
        <dbReference type="Proteomes" id="UP000094336"/>
    </source>
</evidence>
<evidence type="ECO:0000313" key="6">
    <source>
        <dbReference type="EMBL" id="ODQ80438.1"/>
    </source>
</evidence>
<dbReference type="GO" id="GO:0003697">
    <property type="term" value="F:single-stranded DNA binding"/>
    <property type="evidence" value="ECO:0007669"/>
    <property type="project" value="EnsemblFungi"/>
</dbReference>
<dbReference type="OrthoDB" id="361102at2759"/>
<dbReference type="GO" id="GO:0001097">
    <property type="term" value="F:TFIIH-class transcription factor complex binding"/>
    <property type="evidence" value="ECO:0007669"/>
    <property type="project" value="EnsemblFungi"/>
</dbReference>
<dbReference type="RefSeq" id="XP_018985766.1">
    <property type="nucleotide sequence ID" value="XM_019127076.1"/>
</dbReference>
<reference evidence="7" key="1">
    <citation type="submission" date="2016-05" db="EMBL/GenBank/DDBJ databases">
        <title>Comparative genomics of biotechnologically important yeasts.</title>
        <authorList>
            <consortium name="DOE Joint Genome Institute"/>
            <person name="Riley R."/>
            <person name="Haridas S."/>
            <person name="Wolfe K.H."/>
            <person name="Lopes M.R."/>
            <person name="Hittinger C.T."/>
            <person name="Goker M."/>
            <person name="Salamov A."/>
            <person name="Wisecaver J."/>
            <person name="Long T.M."/>
            <person name="Aerts A.L."/>
            <person name="Barry K."/>
            <person name="Choi C."/>
            <person name="Clum A."/>
            <person name="Coughlan A.Y."/>
            <person name="Deshpande S."/>
            <person name="Douglass A.P."/>
            <person name="Hanson S.J."/>
            <person name="Klenk H.-P."/>
            <person name="Labutti K."/>
            <person name="Lapidus A."/>
            <person name="Lindquist E."/>
            <person name="Lipzen A."/>
            <person name="Meier-Kolthoff J.P."/>
            <person name="Ohm R.A."/>
            <person name="Otillar R.P."/>
            <person name="Pangilinan J."/>
            <person name="Peng Y."/>
            <person name="Rokas A."/>
            <person name="Rosa C.A."/>
            <person name="Scheuner C."/>
            <person name="Sibirny A.A."/>
            <person name="Slot J.C."/>
            <person name="Stielow J.B."/>
            <person name="Sun H."/>
            <person name="Kurtzman C.P."/>
            <person name="Blackwell M."/>
            <person name="Grigoriev I.V."/>
            <person name="Jeffries T.W."/>
        </authorList>
    </citation>
    <scope>NUCLEOTIDE SEQUENCE [LARGE SCALE GENOMIC DNA]</scope>
    <source>
        <strain evidence="7">NRRL Y-12698</strain>
    </source>
</reference>
<dbReference type="Proteomes" id="UP000094336">
    <property type="component" value="Unassembled WGS sequence"/>
</dbReference>
<dbReference type="InterPro" id="IPR002853">
    <property type="entry name" value="TFIIE_asu"/>
</dbReference>
<protein>
    <recommendedName>
        <fullName evidence="5">HTH TFE/IIEalpha-type domain-containing protein</fullName>
    </recommendedName>
</protein>
<dbReference type="PROSITE" id="PS51344">
    <property type="entry name" value="HTH_TFE_IIE"/>
    <property type="match status" value="1"/>
</dbReference>
<evidence type="ECO:0000256" key="4">
    <source>
        <dbReference type="SAM" id="MobiDB-lite"/>
    </source>
</evidence>
<dbReference type="SMART" id="SM00531">
    <property type="entry name" value="TFIIE"/>
    <property type="match status" value="1"/>
</dbReference>
<evidence type="ECO:0000256" key="1">
    <source>
        <dbReference type="ARBA" id="ARBA00008947"/>
    </source>
</evidence>
<keyword evidence="2" id="KW-0805">Transcription regulation</keyword>
<feature type="domain" description="HTH TFE/IIEalpha-type" evidence="5">
    <location>
        <begin position="5"/>
        <end position="95"/>
    </location>
</feature>
<dbReference type="STRING" id="984486.A0A1E3QS26"/>
<dbReference type="GO" id="GO:0001113">
    <property type="term" value="P:transcription open complex formation at RNA polymerase II promoter"/>
    <property type="evidence" value="ECO:0007669"/>
    <property type="project" value="EnsemblFungi"/>
</dbReference>
<feature type="compositionally biased region" description="Low complexity" evidence="4">
    <location>
        <begin position="328"/>
        <end position="341"/>
    </location>
</feature>
<keyword evidence="3" id="KW-0804">Transcription</keyword>
<dbReference type="GO" id="GO:0000993">
    <property type="term" value="F:RNA polymerase II complex binding"/>
    <property type="evidence" value="ECO:0007669"/>
    <property type="project" value="EnsemblFungi"/>
</dbReference>
<dbReference type="SUPFAM" id="SSF57783">
    <property type="entry name" value="Zinc beta-ribbon"/>
    <property type="match status" value="1"/>
</dbReference>
<dbReference type="Pfam" id="PF02002">
    <property type="entry name" value="TFIIE_alpha"/>
    <property type="match status" value="1"/>
</dbReference>
<dbReference type="PANTHER" id="PTHR13097">
    <property type="entry name" value="TRANSCRIPTION INITIATION FACTOR IIE, ALPHA SUBUNIT"/>
    <property type="match status" value="1"/>
</dbReference>
<dbReference type="InterPro" id="IPR024550">
    <property type="entry name" value="TFIIEa/SarR/Rpc3_HTH_dom"/>
</dbReference>
<dbReference type="AlphaFoldDB" id="A0A1E3QS26"/>
<feature type="compositionally biased region" description="Low complexity" evidence="4">
    <location>
        <begin position="218"/>
        <end position="243"/>
    </location>
</feature>
<name>A0A1E3QS26_9ASCO</name>
<dbReference type="GO" id="GO:0097550">
    <property type="term" value="C:transcription preinitiation complex"/>
    <property type="evidence" value="ECO:0007669"/>
    <property type="project" value="EnsemblFungi"/>
</dbReference>
<feature type="region of interest" description="Disordered" evidence="4">
    <location>
        <begin position="218"/>
        <end position="341"/>
    </location>
</feature>
<comment type="similarity">
    <text evidence="1">Belongs to the TFIIE alpha subunit family.</text>
</comment>